<dbReference type="AlphaFoldDB" id="A0A1E1VYT4"/>
<keyword evidence="1" id="KW-0732">Signal</keyword>
<evidence type="ECO:0000313" key="3">
    <source>
        <dbReference type="EMBL" id="JAT87479.1"/>
    </source>
</evidence>
<gene>
    <name evidence="3" type="ORF">g.14420</name>
    <name evidence="2" type="ORF">g.14421</name>
</gene>
<proteinExistence type="predicted"/>
<feature type="signal peptide" evidence="1">
    <location>
        <begin position="1"/>
        <end position="17"/>
    </location>
</feature>
<feature type="chain" id="PRO_5009115040" description="Macroglobulin domain-containing protein" evidence="1">
    <location>
        <begin position="18"/>
        <end position="291"/>
    </location>
</feature>
<accession>A0A1E1VYT4</accession>
<evidence type="ECO:0000256" key="1">
    <source>
        <dbReference type="SAM" id="SignalP"/>
    </source>
</evidence>
<name>A0A1E1VYT4_PECGO</name>
<reference evidence="2" key="1">
    <citation type="submission" date="2015-09" db="EMBL/GenBank/DDBJ databases">
        <title>De novo assembly of Pectinophora gossypiella (Pink Bollworm) gut transcriptome.</title>
        <authorList>
            <person name="Tassone E.E."/>
        </authorList>
    </citation>
    <scope>NUCLEOTIDE SEQUENCE</scope>
</reference>
<organism evidence="2">
    <name type="scientific">Pectinophora gossypiella</name>
    <name type="common">Cotton pink bollworm</name>
    <name type="synonym">Depressaria gossypiella</name>
    <dbReference type="NCBI Taxonomy" id="13191"/>
    <lineage>
        <taxon>Eukaryota</taxon>
        <taxon>Metazoa</taxon>
        <taxon>Ecdysozoa</taxon>
        <taxon>Arthropoda</taxon>
        <taxon>Hexapoda</taxon>
        <taxon>Insecta</taxon>
        <taxon>Pterygota</taxon>
        <taxon>Neoptera</taxon>
        <taxon>Endopterygota</taxon>
        <taxon>Lepidoptera</taxon>
        <taxon>Glossata</taxon>
        <taxon>Ditrysia</taxon>
        <taxon>Gelechioidea</taxon>
        <taxon>Gelechiidae</taxon>
        <taxon>Apatetrinae</taxon>
        <taxon>Pectinophora</taxon>
    </lineage>
</organism>
<dbReference type="EMBL" id="GDQN01011166">
    <property type="protein sequence ID" value="JAT79888.1"/>
    <property type="molecule type" value="Transcribed_RNA"/>
</dbReference>
<evidence type="ECO:0000313" key="2">
    <source>
        <dbReference type="EMBL" id="JAT79888.1"/>
    </source>
</evidence>
<protein>
    <recommendedName>
        <fullName evidence="4">Macroglobulin domain-containing protein</fullName>
    </recommendedName>
</protein>
<dbReference type="OrthoDB" id="7435109at2759"/>
<evidence type="ECO:0008006" key="4">
    <source>
        <dbReference type="Google" id="ProtNLM"/>
    </source>
</evidence>
<dbReference type="EMBL" id="GDQN01003575">
    <property type="protein sequence ID" value="JAT87479.1"/>
    <property type="molecule type" value="Transcribed_RNA"/>
</dbReference>
<sequence length="291" mass="33125">MCTSVFILTMAILSAHSVTVRRVATEIISKSQTDLTQITIQCKPTDILIISAPIIVGEKTRYLLYDPRGDHRELNISVPQYQSDIHDYDTLSVNFIDGKTVIAPVDKIKIFNVNYAMFLKDKEKDEFGDTVKKMQTNDFLLGPLDEDDYGNWVLSAFYKDEAGDWAEISQVISLIIFEVVPALPRQPVLHVGDSFELRLAYSIKNLESCQLIVPKTSFDRFYDRSKLKLQTCGYVIKNVTLADEGIWKIIAIGRIMYEAYIKVTVLEHVATTQKLINDSISRTTERWTSVL</sequence>